<protein>
    <submittedName>
        <fullName evidence="1">6017_t:CDS:1</fullName>
    </submittedName>
</protein>
<dbReference type="EMBL" id="CAJVPT010053931">
    <property type="protein sequence ID" value="CAG8752450.1"/>
    <property type="molecule type" value="Genomic_DNA"/>
</dbReference>
<reference evidence="1" key="1">
    <citation type="submission" date="2021-06" db="EMBL/GenBank/DDBJ databases">
        <authorList>
            <person name="Kallberg Y."/>
            <person name="Tangrot J."/>
            <person name="Rosling A."/>
        </authorList>
    </citation>
    <scope>NUCLEOTIDE SEQUENCE</scope>
    <source>
        <strain evidence="1">CL356</strain>
    </source>
</reference>
<dbReference type="Proteomes" id="UP000789525">
    <property type="component" value="Unassembled WGS sequence"/>
</dbReference>
<proteinExistence type="predicted"/>
<comment type="caution">
    <text evidence="1">The sequence shown here is derived from an EMBL/GenBank/DDBJ whole genome shotgun (WGS) entry which is preliminary data.</text>
</comment>
<gene>
    <name evidence="1" type="ORF">ACOLOM_LOCUS12768</name>
</gene>
<evidence type="ECO:0000313" key="1">
    <source>
        <dbReference type="EMBL" id="CAG8752450.1"/>
    </source>
</evidence>
<sequence>MRTIKRNNYTANGTSIGPERLLFEYIALPDNHLVIVEDPTAPMRADHLADYSSITTRNAAKKATGASDSELEREPPTPAHYRHTLISFKLHLMPTLLDQLGGAWSTQVAKSTVAPLMGKPSGGITHRLRIEGVVWSVGSDWI</sequence>
<name>A0ACA9QL27_9GLOM</name>
<organism evidence="1 2">
    <name type="scientific">Acaulospora colombiana</name>
    <dbReference type="NCBI Taxonomy" id="27376"/>
    <lineage>
        <taxon>Eukaryota</taxon>
        <taxon>Fungi</taxon>
        <taxon>Fungi incertae sedis</taxon>
        <taxon>Mucoromycota</taxon>
        <taxon>Glomeromycotina</taxon>
        <taxon>Glomeromycetes</taxon>
        <taxon>Diversisporales</taxon>
        <taxon>Acaulosporaceae</taxon>
        <taxon>Acaulospora</taxon>
    </lineage>
</organism>
<accession>A0ACA9QL27</accession>
<keyword evidence="2" id="KW-1185">Reference proteome</keyword>
<feature type="non-terminal residue" evidence="1">
    <location>
        <position position="142"/>
    </location>
</feature>
<evidence type="ECO:0000313" key="2">
    <source>
        <dbReference type="Proteomes" id="UP000789525"/>
    </source>
</evidence>